<dbReference type="SMART" id="SM00473">
    <property type="entry name" value="PAN_AP"/>
    <property type="match status" value="2"/>
</dbReference>
<evidence type="ECO:0000256" key="2">
    <source>
        <dbReference type="SAM" id="Phobius"/>
    </source>
</evidence>
<proteinExistence type="predicted"/>
<dbReference type="Gene3D" id="3.50.4.10">
    <property type="entry name" value="Hepatocyte Growth Factor"/>
    <property type="match status" value="1"/>
</dbReference>
<evidence type="ECO:0000256" key="3">
    <source>
        <dbReference type="SAM" id="SignalP"/>
    </source>
</evidence>
<feature type="domain" description="Apple" evidence="4">
    <location>
        <begin position="287"/>
        <end position="376"/>
    </location>
</feature>
<feature type="signal peptide" evidence="3">
    <location>
        <begin position="1"/>
        <end position="22"/>
    </location>
</feature>
<feature type="compositionally biased region" description="Polar residues" evidence="1">
    <location>
        <begin position="718"/>
        <end position="727"/>
    </location>
</feature>
<evidence type="ECO:0000259" key="5">
    <source>
        <dbReference type="PROSITE" id="PS51034"/>
    </source>
</evidence>
<keyword evidence="2" id="KW-1133">Transmembrane helix</keyword>
<keyword evidence="2" id="KW-0812">Transmembrane</keyword>
<dbReference type="InterPro" id="IPR003609">
    <property type="entry name" value="Pan_app"/>
</dbReference>
<dbReference type="InterPro" id="IPR001507">
    <property type="entry name" value="ZP_dom"/>
</dbReference>
<sequence length="940" mass="104263">MPNNALRHSSSLLLYLWWLTVAGTERAQMRIGADGNGERTRHFLEIIGKADNGGQITPAENVQAEADKFVVGEEEEEPQCPHRERSVFIEHLRPFVGRLIGKSPMEMPSVDECAKRCTQVPNCAGANFLMDLNGEPICTLHSAVSAGAEAESPLEAMFGLRRFCLRRDPFDPIGRVCSAPWTFQKFARIRPIEMSPEFLLENGAAERNYSAIYSLDECLQQCHRNPNCAGALYSQRERRCRLSKVSPQNVHGIRAHFRHDAEWDLYELNCIRGTHTFQLGPLNPTRCAFHRIRHAGFTSPFTVLLHGVASAEECQSACMAFLQALSLGQTRQTTTICRAWTHHASSSRCFLSHLALRSLGRSVLEQMDPELSSGEVDECMDFKLDCHAHSLTLSGFSPLKLFRGHVQPKRAAAAANCAQLRIDSAVHAFRVNLPFTRCAFEKSSGEQYTRHTNTLMIKEASTELITARDKTVQVNCYLRRKPFAAVVTPSTIATNFGGPPLLNVRFRTVHNNTDDDDDEAEQHVEAGAVPKAVHAPQQQQMLSTRVLLVPSSSPSAEDDDGAKRRLRGGQRQQSEGPAYRLEVLDASGLPVQQKVELGKPGFLEIRRRVFAEEHKFDGDNDGSLLLSDLKAMDSANVANAVPLIDSDGCVTNASMVTSIQRMDANRIRIGIRFSGFGDKARVAYQGIVKRCEFGCLLDCNRHFYIGAQQLSDSEAANFGTDAQNVPSSAAGGDQNPAAQFKSLTAPDGGVDTESNDQHQQDYATDGQLPFLVDNMFGTGTPPTPLRLHRRAIPMPAEGAERPNRHFQLRDDIWEVRTHGMEAVVVNGTGRDEAPVDDKENFRPLKKQMFACLRDISVLLAALQAVLLLVCAYLLYVRLSFWLLNVNLAASAFLRRFIAAFARVQPPSQRQQPSPEAISVQRPHERTEIIGNLNPNLALKQ</sequence>
<accession>A0A914I4D7</accession>
<dbReference type="Proteomes" id="UP000887572">
    <property type="component" value="Unplaced"/>
</dbReference>
<dbReference type="PROSITE" id="PS50948">
    <property type="entry name" value="PAN"/>
    <property type="match status" value="2"/>
</dbReference>
<dbReference type="GO" id="GO:0009653">
    <property type="term" value="P:anatomical structure morphogenesis"/>
    <property type="evidence" value="ECO:0007669"/>
    <property type="project" value="TreeGrafter"/>
</dbReference>
<evidence type="ECO:0000259" key="4">
    <source>
        <dbReference type="PROSITE" id="PS50948"/>
    </source>
</evidence>
<protein>
    <submittedName>
        <fullName evidence="7">PAN domain-containing protein</fullName>
    </submittedName>
</protein>
<keyword evidence="3" id="KW-0732">Signal</keyword>
<reference evidence="7" key="1">
    <citation type="submission" date="2022-11" db="UniProtKB">
        <authorList>
            <consortium name="WormBaseParasite"/>
        </authorList>
    </citation>
    <scope>IDENTIFICATION</scope>
</reference>
<dbReference type="InterPro" id="IPR052774">
    <property type="entry name" value="Celegans_DevNeuronal_Protein"/>
</dbReference>
<feature type="transmembrane region" description="Helical" evidence="2">
    <location>
        <begin position="855"/>
        <end position="875"/>
    </location>
</feature>
<feature type="chain" id="PRO_5037064552" evidence="3">
    <location>
        <begin position="23"/>
        <end position="940"/>
    </location>
</feature>
<evidence type="ECO:0000256" key="1">
    <source>
        <dbReference type="SAM" id="MobiDB-lite"/>
    </source>
</evidence>
<dbReference type="PANTHER" id="PTHR47327">
    <property type="entry name" value="FI18240P1-RELATED"/>
    <property type="match status" value="1"/>
</dbReference>
<dbReference type="PROSITE" id="PS51034">
    <property type="entry name" value="ZP_2"/>
    <property type="match status" value="1"/>
</dbReference>
<keyword evidence="6" id="KW-1185">Reference proteome</keyword>
<feature type="domain" description="ZP" evidence="5">
    <location>
        <begin position="385"/>
        <end position="706"/>
    </location>
</feature>
<feature type="region of interest" description="Disordered" evidence="1">
    <location>
        <begin position="549"/>
        <end position="578"/>
    </location>
</feature>
<evidence type="ECO:0000313" key="6">
    <source>
        <dbReference type="Proteomes" id="UP000887572"/>
    </source>
</evidence>
<dbReference type="WBParaSite" id="Gr19_v10_g6701.t2">
    <property type="protein sequence ID" value="Gr19_v10_g6701.t2"/>
    <property type="gene ID" value="Gr19_v10_g6701"/>
</dbReference>
<dbReference type="PANTHER" id="PTHR47327:SF7">
    <property type="entry name" value="GH08941P"/>
    <property type="match status" value="1"/>
</dbReference>
<dbReference type="AlphaFoldDB" id="A0A914I4D7"/>
<name>A0A914I4D7_GLORO</name>
<organism evidence="6 7">
    <name type="scientific">Globodera rostochiensis</name>
    <name type="common">Golden nematode worm</name>
    <name type="synonym">Heterodera rostochiensis</name>
    <dbReference type="NCBI Taxonomy" id="31243"/>
    <lineage>
        <taxon>Eukaryota</taxon>
        <taxon>Metazoa</taxon>
        <taxon>Ecdysozoa</taxon>
        <taxon>Nematoda</taxon>
        <taxon>Chromadorea</taxon>
        <taxon>Rhabditida</taxon>
        <taxon>Tylenchina</taxon>
        <taxon>Tylenchomorpha</taxon>
        <taxon>Tylenchoidea</taxon>
        <taxon>Heteroderidae</taxon>
        <taxon>Heteroderinae</taxon>
        <taxon>Globodera</taxon>
    </lineage>
</organism>
<feature type="region of interest" description="Disordered" evidence="1">
    <location>
        <begin position="718"/>
        <end position="758"/>
    </location>
</feature>
<dbReference type="Pfam" id="PF00024">
    <property type="entry name" value="PAN_1"/>
    <property type="match status" value="2"/>
</dbReference>
<dbReference type="CDD" id="cd01099">
    <property type="entry name" value="PAN_AP_HGF"/>
    <property type="match status" value="1"/>
</dbReference>
<feature type="domain" description="Apple" evidence="4">
    <location>
        <begin position="177"/>
        <end position="270"/>
    </location>
</feature>
<evidence type="ECO:0000313" key="7">
    <source>
        <dbReference type="WBParaSite" id="Gr19_v10_g6701.t2"/>
    </source>
</evidence>
<dbReference type="SUPFAM" id="SSF57414">
    <property type="entry name" value="Hairpin loop containing domain-like"/>
    <property type="match status" value="2"/>
</dbReference>
<keyword evidence="2" id="KW-0472">Membrane</keyword>